<name>M7YSX6_TRIUA</name>
<dbReference type="PANTHER" id="PTHR33090">
    <property type="entry name" value="DUF3774 DOMAIN PROTEIN-RELATED"/>
    <property type="match status" value="1"/>
</dbReference>
<evidence type="ECO:0000313" key="1">
    <source>
        <dbReference type="EMBL" id="EMS50572.1"/>
    </source>
</evidence>
<dbReference type="Pfam" id="PF12609">
    <property type="entry name" value="DUF3774"/>
    <property type="match status" value="1"/>
</dbReference>
<protein>
    <submittedName>
        <fullName evidence="1">Uncharacterized protein</fullName>
    </submittedName>
</protein>
<sequence>MAGAAKASWMVAMSVGAVEALKDHAGLCRWNYALSFGYYLVSEPGHLVVCHYNSQGLHFCQFAERPSS</sequence>
<proteinExistence type="predicted"/>
<reference evidence="1" key="1">
    <citation type="journal article" date="2013" name="Nature">
        <title>Draft genome of the wheat A-genome progenitor Triticum urartu.</title>
        <authorList>
            <person name="Ling H.Q."/>
            <person name="Zhao S."/>
            <person name="Liu D."/>
            <person name="Wang J."/>
            <person name="Sun H."/>
            <person name="Zhang C."/>
            <person name="Fan H."/>
            <person name="Li D."/>
            <person name="Dong L."/>
            <person name="Tao Y."/>
            <person name="Gao C."/>
            <person name="Wu H."/>
            <person name="Li Y."/>
            <person name="Cui Y."/>
            <person name="Guo X."/>
            <person name="Zheng S."/>
            <person name="Wang B."/>
            <person name="Yu K."/>
            <person name="Liang Q."/>
            <person name="Yang W."/>
            <person name="Lou X."/>
            <person name="Chen J."/>
            <person name="Feng M."/>
            <person name="Jian J."/>
            <person name="Zhang X."/>
            <person name="Luo G."/>
            <person name="Jiang Y."/>
            <person name="Liu J."/>
            <person name="Wang Z."/>
            <person name="Sha Y."/>
            <person name="Zhang B."/>
            <person name="Wu H."/>
            <person name="Tang D."/>
            <person name="Shen Q."/>
            <person name="Xue P."/>
            <person name="Zou S."/>
            <person name="Wang X."/>
            <person name="Liu X."/>
            <person name="Wang F."/>
            <person name="Yang Y."/>
            <person name="An X."/>
            <person name="Dong Z."/>
            <person name="Zhang K."/>
            <person name="Zhang X."/>
            <person name="Luo M.C."/>
            <person name="Dvorak J."/>
            <person name="Tong Y."/>
            <person name="Wang J."/>
            <person name="Yang H."/>
            <person name="Li Z."/>
            <person name="Wang D."/>
            <person name="Zhang A."/>
            <person name="Wang J."/>
        </authorList>
    </citation>
    <scope>NUCLEOTIDE SEQUENCE</scope>
</reference>
<dbReference type="AlphaFoldDB" id="M7YSX6"/>
<dbReference type="InterPro" id="IPR022251">
    <property type="entry name" value="DUF3774_wound-induced"/>
</dbReference>
<accession>M7YSX6</accession>
<gene>
    <name evidence="1" type="ORF">TRIUR3_00175</name>
</gene>
<organism evidence="1">
    <name type="scientific">Triticum urartu</name>
    <name type="common">Red wild einkorn</name>
    <name type="synonym">Crithodium urartu</name>
    <dbReference type="NCBI Taxonomy" id="4572"/>
    <lineage>
        <taxon>Eukaryota</taxon>
        <taxon>Viridiplantae</taxon>
        <taxon>Streptophyta</taxon>
        <taxon>Embryophyta</taxon>
        <taxon>Tracheophyta</taxon>
        <taxon>Spermatophyta</taxon>
        <taxon>Magnoliopsida</taxon>
        <taxon>Liliopsida</taxon>
        <taxon>Poales</taxon>
        <taxon>Poaceae</taxon>
        <taxon>BOP clade</taxon>
        <taxon>Pooideae</taxon>
        <taxon>Triticodae</taxon>
        <taxon>Triticeae</taxon>
        <taxon>Triticinae</taxon>
        <taxon>Triticum</taxon>
    </lineage>
</organism>
<dbReference type="EMBL" id="KD229628">
    <property type="protein sequence ID" value="EMS50572.1"/>
    <property type="molecule type" value="Genomic_DNA"/>
</dbReference>